<name>A0ABU3DYC1_9FLAO</name>
<evidence type="ECO:0000256" key="2">
    <source>
        <dbReference type="ARBA" id="ARBA00022723"/>
    </source>
</evidence>
<proteinExistence type="inferred from homology"/>
<keyword evidence="2" id="KW-0479">Metal-binding</keyword>
<dbReference type="EMBL" id="JAVRHM010000002">
    <property type="protein sequence ID" value="MDT0688716.1"/>
    <property type="molecule type" value="Genomic_DNA"/>
</dbReference>
<accession>A0ABU3DYC1</accession>
<evidence type="ECO:0000313" key="3">
    <source>
        <dbReference type="EMBL" id="MDT0688716.1"/>
    </source>
</evidence>
<sequence>MDIRDFLLPQLRQEAALTTKFFKRIPEDNLDWRPHPKSMSFKQLANHMAEIPSWITATMELEEMDLGSYTTPDFSTIPEIIKAFEINLSQAENSLKKDDKEYEKNWRMLHNGIKIMEMPRLEMLRTMVLGQLPHHRAQMGVYFRLLDIPVPSTYGPSADDR</sequence>
<gene>
    <name evidence="3" type="ORF">RM549_02910</name>
</gene>
<organism evidence="3 4">
    <name type="scientific">Autumnicola patrickiae</name>
    <dbReference type="NCBI Taxonomy" id="3075591"/>
    <lineage>
        <taxon>Bacteria</taxon>
        <taxon>Pseudomonadati</taxon>
        <taxon>Bacteroidota</taxon>
        <taxon>Flavobacteriia</taxon>
        <taxon>Flavobacteriales</taxon>
        <taxon>Flavobacteriaceae</taxon>
        <taxon>Autumnicola</taxon>
    </lineage>
</organism>
<evidence type="ECO:0000313" key="4">
    <source>
        <dbReference type="Proteomes" id="UP001261624"/>
    </source>
</evidence>
<reference evidence="3 4" key="1">
    <citation type="submission" date="2023-09" db="EMBL/GenBank/DDBJ databases">
        <authorList>
            <person name="Rey-Velasco X."/>
        </authorList>
    </citation>
    <scope>NUCLEOTIDE SEQUENCE [LARGE SCALE GENOMIC DNA]</scope>
    <source>
        <strain evidence="3 4">F188</strain>
    </source>
</reference>
<evidence type="ECO:0000256" key="1">
    <source>
        <dbReference type="ARBA" id="ARBA00008635"/>
    </source>
</evidence>
<dbReference type="Pfam" id="PF05163">
    <property type="entry name" value="DinB"/>
    <property type="match status" value="1"/>
</dbReference>
<comment type="similarity">
    <text evidence="1">Belongs to the DinB family.</text>
</comment>
<dbReference type="Proteomes" id="UP001261624">
    <property type="component" value="Unassembled WGS sequence"/>
</dbReference>
<comment type="caution">
    <text evidence="3">The sequence shown here is derived from an EMBL/GenBank/DDBJ whole genome shotgun (WGS) entry which is preliminary data.</text>
</comment>
<dbReference type="InterPro" id="IPR007837">
    <property type="entry name" value="DinB"/>
</dbReference>
<dbReference type="InterPro" id="IPR034660">
    <property type="entry name" value="DinB/YfiT-like"/>
</dbReference>
<dbReference type="Gene3D" id="1.20.120.450">
    <property type="entry name" value="dinb family like domain"/>
    <property type="match status" value="1"/>
</dbReference>
<protein>
    <submittedName>
        <fullName evidence="3">DinB family protein</fullName>
    </submittedName>
</protein>
<dbReference type="SUPFAM" id="SSF109854">
    <property type="entry name" value="DinB/YfiT-like putative metalloenzymes"/>
    <property type="match status" value="1"/>
</dbReference>
<keyword evidence="4" id="KW-1185">Reference proteome</keyword>
<dbReference type="RefSeq" id="WP_311680794.1">
    <property type="nucleotide sequence ID" value="NZ_JAVRHM010000002.1"/>
</dbReference>